<dbReference type="PANTHER" id="PTHR11133:SF22">
    <property type="entry name" value="ALPHA-AMINOADIPIC SEMIALDEHYDE SYNTHASE, MITOCHONDRIAL"/>
    <property type="match status" value="1"/>
</dbReference>
<dbReference type="AlphaFoldDB" id="A0A645D5R5"/>
<gene>
    <name evidence="3" type="primary">lysDH_3</name>
    <name evidence="3" type="ORF">SDC9_131620</name>
</gene>
<proteinExistence type="predicted"/>
<keyword evidence="1 3" id="KW-0560">Oxidoreductase</keyword>
<protein>
    <submittedName>
        <fullName evidence="3">Lysine 6-dehydrogenase</fullName>
        <ecNumber evidence="3">1.4.1.18</ecNumber>
    </submittedName>
</protein>
<dbReference type="InterPro" id="IPR005097">
    <property type="entry name" value="Sacchrp_dh_NADP-bd"/>
</dbReference>
<evidence type="ECO:0000256" key="1">
    <source>
        <dbReference type="ARBA" id="ARBA00023002"/>
    </source>
</evidence>
<dbReference type="EMBL" id="VSSQ01033062">
    <property type="protein sequence ID" value="MPM84547.1"/>
    <property type="molecule type" value="Genomic_DNA"/>
</dbReference>
<evidence type="ECO:0000313" key="3">
    <source>
        <dbReference type="EMBL" id="MPM84547.1"/>
    </source>
</evidence>
<dbReference type="Gene3D" id="3.40.50.720">
    <property type="entry name" value="NAD(P)-binding Rossmann-like Domain"/>
    <property type="match status" value="1"/>
</dbReference>
<comment type="caution">
    <text evidence="3">The sequence shown here is derived from an EMBL/GenBank/DDBJ whole genome shotgun (WGS) entry which is preliminary data.</text>
</comment>
<dbReference type="InterPro" id="IPR051168">
    <property type="entry name" value="AASS"/>
</dbReference>
<dbReference type="InterPro" id="IPR036291">
    <property type="entry name" value="NAD(P)-bd_dom_sf"/>
</dbReference>
<dbReference type="GO" id="GO:0050303">
    <property type="term" value="F:lysine 6-dehydrogenase activity"/>
    <property type="evidence" value="ECO:0007669"/>
    <property type="project" value="UniProtKB-EC"/>
</dbReference>
<organism evidence="3">
    <name type="scientific">bioreactor metagenome</name>
    <dbReference type="NCBI Taxonomy" id="1076179"/>
    <lineage>
        <taxon>unclassified sequences</taxon>
        <taxon>metagenomes</taxon>
        <taxon>ecological metagenomes</taxon>
    </lineage>
</organism>
<name>A0A645D5R5_9ZZZZ</name>
<dbReference type="Pfam" id="PF03435">
    <property type="entry name" value="Sacchrp_dh_NADP"/>
    <property type="match status" value="1"/>
</dbReference>
<evidence type="ECO:0000259" key="2">
    <source>
        <dbReference type="Pfam" id="PF03435"/>
    </source>
</evidence>
<dbReference type="EC" id="1.4.1.18" evidence="3"/>
<accession>A0A645D5R5</accession>
<feature type="domain" description="Saccharopine dehydrogenase NADP binding" evidence="2">
    <location>
        <begin position="4"/>
        <end position="116"/>
    </location>
</feature>
<dbReference type="PANTHER" id="PTHR11133">
    <property type="entry name" value="SACCHAROPINE DEHYDROGENASE"/>
    <property type="match status" value="1"/>
</dbReference>
<dbReference type="SUPFAM" id="SSF51735">
    <property type="entry name" value="NAD(P)-binding Rossmann-fold domains"/>
    <property type="match status" value="1"/>
</dbReference>
<sequence>MKAVQIGAGLVGNIIANDMSDIFDVTVVDLNEKVLTSIKEKCPKLDTAVCSCTDEAGLTSIIKDADIITAGVPGRFGRKMMETVIKAGKNLSDISFMPEDFEELDGLAKEHGVTVVPDMGVAPGMSNFLMGRGASSLDEVENATILLVVYLASRFHPSIIR</sequence>
<reference evidence="3" key="1">
    <citation type="submission" date="2019-08" db="EMBL/GenBank/DDBJ databases">
        <authorList>
            <person name="Kucharzyk K."/>
            <person name="Murdoch R.W."/>
            <person name="Higgins S."/>
            <person name="Loffler F."/>
        </authorList>
    </citation>
    <scope>NUCLEOTIDE SEQUENCE</scope>
</reference>